<evidence type="ECO:0000313" key="3">
    <source>
        <dbReference type="RefSeq" id="XP_008486294.1"/>
    </source>
</evidence>
<dbReference type="GO" id="GO:0000993">
    <property type="term" value="F:RNA polymerase II complex binding"/>
    <property type="evidence" value="ECO:0007669"/>
    <property type="project" value="TreeGrafter"/>
</dbReference>
<reference evidence="3" key="1">
    <citation type="submission" date="2025-08" db="UniProtKB">
        <authorList>
            <consortium name="RefSeq"/>
        </authorList>
    </citation>
    <scope>IDENTIFICATION</scope>
</reference>
<keyword evidence="2" id="KW-1185">Reference proteome</keyword>
<sequence>MADPLSLLRQYNINKKEIIERENQIIFGEFSWPKDVNTNYLHYQSSREGAVKKYYTLECLLFFLKNIGLNHTAYVRKAA</sequence>
<name>A0A1S3DRD1_DIACI</name>
<dbReference type="PANTHER" id="PTHR12466">
    <property type="entry name" value="CDC73 DOMAIN PROTEIN"/>
    <property type="match status" value="1"/>
</dbReference>
<dbReference type="GeneID" id="103522992"/>
<dbReference type="KEGG" id="dci:103522992"/>
<dbReference type="STRING" id="121845.A0A1S3DRD1"/>
<dbReference type="Pfam" id="PF16050">
    <property type="entry name" value="CDC73_N"/>
    <property type="match status" value="1"/>
</dbReference>
<protein>
    <submittedName>
        <fullName evidence="3">Parafibromin-like</fullName>
    </submittedName>
</protein>
<organism evidence="2 3">
    <name type="scientific">Diaphorina citri</name>
    <name type="common">Asian citrus psyllid</name>
    <dbReference type="NCBI Taxonomy" id="121845"/>
    <lineage>
        <taxon>Eukaryota</taxon>
        <taxon>Metazoa</taxon>
        <taxon>Ecdysozoa</taxon>
        <taxon>Arthropoda</taxon>
        <taxon>Hexapoda</taxon>
        <taxon>Insecta</taxon>
        <taxon>Pterygota</taxon>
        <taxon>Neoptera</taxon>
        <taxon>Paraneoptera</taxon>
        <taxon>Hemiptera</taxon>
        <taxon>Sternorrhyncha</taxon>
        <taxon>Psylloidea</taxon>
        <taxon>Psyllidae</taxon>
        <taxon>Diaphorininae</taxon>
        <taxon>Diaphorina</taxon>
    </lineage>
</organism>
<dbReference type="PaxDb" id="121845-A0A1S3DRD1"/>
<dbReference type="InterPro" id="IPR032041">
    <property type="entry name" value="Cdc73_N"/>
</dbReference>
<dbReference type="Proteomes" id="UP000079169">
    <property type="component" value="Unplaced"/>
</dbReference>
<dbReference type="PANTHER" id="PTHR12466:SF8">
    <property type="entry name" value="PARAFIBROMIN"/>
    <property type="match status" value="1"/>
</dbReference>
<dbReference type="GO" id="GO:0032968">
    <property type="term" value="P:positive regulation of transcription elongation by RNA polymerase II"/>
    <property type="evidence" value="ECO:0007669"/>
    <property type="project" value="TreeGrafter"/>
</dbReference>
<dbReference type="InterPro" id="IPR007852">
    <property type="entry name" value="Cdc73/Parafibromin"/>
</dbReference>
<gene>
    <name evidence="3" type="primary">LOC103522992</name>
</gene>
<dbReference type="GO" id="GO:0016593">
    <property type="term" value="C:Cdc73/Paf1 complex"/>
    <property type="evidence" value="ECO:0007669"/>
    <property type="project" value="InterPro"/>
</dbReference>
<feature type="non-terminal residue" evidence="3">
    <location>
        <position position="79"/>
    </location>
</feature>
<dbReference type="AlphaFoldDB" id="A0A1S3DRD1"/>
<evidence type="ECO:0000313" key="2">
    <source>
        <dbReference type="Proteomes" id="UP000079169"/>
    </source>
</evidence>
<feature type="domain" description="Paf1 complex subunit Cdc73 N-terminal" evidence="1">
    <location>
        <begin position="1"/>
        <end position="79"/>
    </location>
</feature>
<dbReference type="GO" id="GO:0006368">
    <property type="term" value="P:transcription elongation by RNA polymerase II"/>
    <property type="evidence" value="ECO:0007669"/>
    <property type="project" value="InterPro"/>
</dbReference>
<proteinExistence type="predicted"/>
<evidence type="ECO:0000259" key="1">
    <source>
        <dbReference type="Pfam" id="PF16050"/>
    </source>
</evidence>
<dbReference type="RefSeq" id="XP_008486294.1">
    <property type="nucleotide sequence ID" value="XM_008488072.3"/>
</dbReference>
<accession>A0A1S3DRD1</accession>